<feature type="compositionally biased region" description="Low complexity" evidence="7">
    <location>
        <begin position="235"/>
        <end position="250"/>
    </location>
</feature>
<dbReference type="InterPro" id="IPR009057">
    <property type="entry name" value="Homeodomain-like_sf"/>
</dbReference>
<dbReference type="CDD" id="cd12203">
    <property type="entry name" value="GT1"/>
    <property type="match status" value="2"/>
</dbReference>
<protein>
    <recommendedName>
        <fullName evidence="8">Myb-like domain-containing protein</fullName>
    </recommendedName>
</protein>
<evidence type="ECO:0000256" key="7">
    <source>
        <dbReference type="SAM" id="MobiDB-lite"/>
    </source>
</evidence>
<dbReference type="Gene3D" id="1.10.10.60">
    <property type="entry name" value="Homeodomain-like"/>
    <property type="match status" value="2"/>
</dbReference>
<keyword evidence="6" id="KW-0539">Nucleus</keyword>
<name>A0AAW1M1M4_SAPOF</name>
<keyword evidence="10" id="KW-1185">Reference proteome</keyword>
<dbReference type="PANTHER" id="PTHR21654:SF59">
    <property type="entry name" value="TRIHELIX TRANSCRIPTION FACTOR DF1"/>
    <property type="match status" value="1"/>
</dbReference>
<feature type="compositionally biased region" description="Gly residues" evidence="7">
    <location>
        <begin position="1"/>
        <end position="18"/>
    </location>
</feature>
<dbReference type="FunFam" id="1.10.10.60:FF:000092">
    <property type="entry name" value="Trihelix transcription factor GT-2"/>
    <property type="match status" value="1"/>
</dbReference>
<dbReference type="EMBL" id="JBDFQZ010000003">
    <property type="protein sequence ID" value="KAK9740835.1"/>
    <property type="molecule type" value="Genomic_DNA"/>
</dbReference>
<dbReference type="SMART" id="SM00717">
    <property type="entry name" value="SANT"/>
    <property type="match status" value="2"/>
</dbReference>
<keyword evidence="2" id="KW-0677">Repeat</keyword>
<proteinExistence type="predicted"/>
<dbReference type="InterPro" id="IPR044822">
    <property type="entry name" value="Myb_DNA-bind_4"/>
</dbReference>
<evidence type="ECO:0000256" key="3">
    <source>
        <dbReference type="ARBA" id="ARBA00023015"/>
    </source>
</evidence>
<dbReference type="GO" id="GO:0003677">
    <property type="term" value="F:DNA binding"/>
    <property type="evidence" value="ECO:0007669"/>
    <property type="project" value="UniProtKB-KW"/>
</dbReference>
<feature type="region of interest" description="Disordered" evidence="7">
    <location>
        <begin position="457"/>
        <end position="476"/>
    </location>
</feature>
<feature type="region of interest" description="Disordered" evidence="7">
    <location>
        <begin position="137"/>
        <end position="166"/>
    </location>
</feature>
<evidence type="ECO:0000256" key="5">
    <source>
        <dbReference type="ARBA" id="ARBA00023163"/>
    </source>
</evidence>
<evidence type="ECO:0000256" key="4">
    <source>
        <dbReference type="ARBA" id="ARBA00023125"/>
    </source>
</evidence>
<gene>
    <name evidence="9" type="ORF">RND81_03G064100</name>
</gene>
<evidence type="ECO:0000313" key="9">
    <source>
        <dbReference type="EMBL" id="KAK9740835.1"/>
    </source>
</evidence>
<accession>A0AAW1M1M4</accession>
<keyword evidence="4" id="KW-0238">DNA-binding</keyword>
<comment type="subcellular location">
    <subcellularLocation>
        <location evidence="1">Nucleus</location>
    </subcellularLocation>
</comment>
<feature type="domain" description="Myb-like" evidence="8">
    <location>
        <begin position="467"/>
        <end position="531"/>
    </location>
</feature>
<feature type="region of interest" description="Disordered" evidence="7">
    <location>
        <begin position="587"/>
        <end position="668"/>
    </location>
</feature>
<evidence type="ECO:0000256" key="1">
    <source>
        <dbReference type="ARBA" id="ARBA00004123"/>
    </source>
</evidence>
<evidence type="ECO:0000259" key="8">
    <source>
        <dbReference type="PROSITE" id="PS50090"/>
    </source>
</evidence>
<feature type="compositionally biased region" description="Acidic residues" evidence="7">
    <location>
        <begin position="619"/>
        <end position="628"/>
    </location>
</feature>
<feature type="domain" description="Myb-like" evidence="8">
    <location>
        <begin position="48"/>
        <end position="106"/>
    </location>
</feature>
<dbReference type="Proteomes" id="UP001443914">
    <property type="component" value="Unassembled WGS sequence"/>
</dbReference>
<evidence type="ECO:0000313" key="10">
    <source>
        <dbReference type="Proteomes" id="UP001443914"/>
    </source>
</evidence>
<comment type="caution">
    <text evidence="9">The sequence shown here is derived from an EMBL/GenBank/DDBJ whole genome shotgun (WGS) entry which is preliminary data.</text>
</comment>
<dbReference type="PROSITE" id="PS50090">
    <property type="entry name" value="MYB_LIKE"/>
    <property type="match status" value="2"/>
</dbReference>
<reference evidence="9" key="1">
    <citation type="submission" date="2024-03" db="EMBL/GenBank/DDBJ databases">
        <title>WGS assembly of Saponaria officinalis var. Norfolk2.</title>
        <authorList>
            <person name="Jenkins J."/>
            <person name="Shu S."/>
            <person name="Grimwood J."/>
            <person name="Barry K."/>
            <person name="Goodstein D."/>
            <person name="Schmutz J."/>
            <person name="Leebens-Mack J."/>
            <person name="Osbourn A."/>
        </authorList>
    </citation>
    <scope>NUCLEOTIDE SEQUENCE [LARGE SCALE GENOMIC DNA]</scope>
    <source>
        <strain evidence="9">JIC</strain>
    </source>
</reference>
<dbReference type="AlphaFoldDB" id="A0AAW1M1M4"/>
<feature type="compositionally biased region" description="Low complexity" evidence="7">
    <location>
        <begin position="156"/>
        <end position="166"/>
    </location>
</feature>
<dbReference type="Pfam" id="PF13837">
    <property type="entry name" value="Myb_DNA-bind_4"/>
    <property type="match status" value="2"/>
</dbReference>
<dbReference type="GO" id="GO:0005634">
    <property type="term" value="C:nucleus"/>
    <property type="evidence" value="ECO:0007669"/>
    <property type="project" value="UniProtKB-SubCell"/>
</dbReference>
<keyword evidence="3" id="KW-0805">Transcription regulation</keyword>
<dbReference type="GO" id="GO:0006355">
    <property type="term" value="P:regulation of DNA-templated transcription"/>
    <property type="evidence" value="ECO:0007669"/>
    <property type="project" value="UniProtKB-ARBA"/>
</dbReference>
<feature type="region of interest" description="Disordered" evidence="7">
    <location>
        <begin position="230"/>
        <end position="257"/>
    </location>
</feature>
<keyword evidence="5" id="KW-0804">Transcription</keyword>
<sequence length="668" mass="73917">MLGSTGGLVGSSGDGEGAVGSSSIMSPGGSGGGGSGDFYEGDRSSGGNRWPRQETLALLKIRSDMDGVFRDSSLKGPLWEEISRKMAELGYHRSSKKCKEKFENVYKYHKRTKDGRVGKSDGKTYRFFDQLEALEQHHNNSSPSQLPPLPPVTPRAQSQPQPQQPVQAAVPVTMVFPAGTNPAGITTVTSSPHPIINAGTTPQNVQHQVNEMKRGVIQPKFQLNQHVHAQMENVSASSPSATPSSSSSTSSDEEVLGRRKRKRKWKDFFERLMKDVIVKQEEMQSQFLEEVERRERDWLVREEAWKAQEIGRLNREHEILVQERSMAAAKDAALIELLKKLSDQHQIPLPFPVHVQPQPEFQTQNQVRMAVPVVTSTIVTTVSPPPPAPSPSPVPVPAPAPKPISQVQPPPIVTQFNVQEIPVSLTVPVPIPKPQPQPQKHAHEQALVLASTNVEIHESNNGGGENQHQASSSRWPKPEVEALINLRTKMDEKYQENCPKGPLWEEISASMKQLGYNRNAKRCKEKWENINKYFKKVKESNKKRPEDSKTCPYFHQLDALYRNKTTTAVTTVTYAPPLQQAAVKPENLNTMGPIMAQPDQRWRHPQDHRHVEDAGSGNESDDDDDDDQGSGYEIVANNGNNNNADNSGGHHSMGMTTVTAATTTATAE</sequence>
<organism evidence="9 10">
    <name type="scientific">Saponaria officinalis</name>
    <name type="common">Common soapwort</name>
    <name type="synonym">Lychnis saponaria</name>
    <dbReference type="NCBI Taxonomy" id="3572"/>
    <lineage>
        <taxon>Eukaryota</taxon>
        <taxon>Viridiplantae</taxon>
        <taxon>Streptophyta</taxon>
        <taxon>Embryophyta</taxon>
        <taxon>Tracheophyta</taxon>
        <taxon>Spermatophyta</taxon>
        <taxon>Magnoliopsida</taxon>
        <taxon>eudicotyledons</taxon>
        <taxon>Gunneridae</taxon>
        <taxon>Pentapetalae</taxon>
        <taxon>Caryophyllales</taxon>
        <taxon>Caryophyllaceae</taxon>
        <taxon>Caryophylleae</taxon>
        <taxon>Saponaria</taxon>
    </lineage>
</organism>
<dbReference type="FunFam" id="1.10.10.60:FF:000061">
    <property type="entry name" value="Trihelix transcription factor GT-2"/>
    <property type="match status" value="1"/>
</dbReference>
<dbReference type="SUPFAM" id="SSF46689">
    <property type="entry name" value="Homeodomain-like"/>
    <property type="match status" value="1"/>
</dbReference>
<feature type="compositionally biased region" description="Low complexity" evidence="7">
    <location>
        <begin position="636"/>
        <end position="668"/>
    </location>
</feature>
<dbReference type="PANTHER" id="PTHR21654">
    <property type="entry name" value="FI21293P1"/>
    <property type="match status" value="1"/>
</dbReference>
<feature type="compositionally biased region" description="Basic and acidic residues" evidence="7">
    <location>
        <begin position="600"/>
        <end position="613"/>
    </location>
</feature>
<feature type="region of interest" description="Disordered" evidence="7">
    <location>
        <begin position="1"/>
        <end position="51"/>
    </location>
</feature>
<evidence type="ECO:0000256" key="2">
    <source>
        <dbReference type="ARBA" id="ARBA00022737"/>
    </source>
</evidence>
<evidence type="ECO:0000256" key="6">
    <source>
        <dbReference type="ARBA" id="ARBA00023242"/>
    </source>
</evidence>
<dbReference type="InterPro" id="IPR001005">
    <property type="entry name" value="SANT/Myb"/>
</dbReference>